<keyword evidence="3" id="KW-1185">Reference proteome</keyword>
<dbReference type="InterPro" id="IPR036282">
    <property type="entry name" value="Glutathione-S-Trfase_C_sf"/>
</dbReference>
<dbReference type="CDD" id="cd03194">
    <property type="entry name" value="GST_C_3"/>
    <property type="match status" value="1"/>
</dbReference>
<dbReference type="PANTHER" id="PTHR42673">
    <property type="entry name" value="MALEYLACETOACETATE ISOMERASE"/>
    <property type="match status" value="1"/>
</dbReference>
<dbReference type="EMBL" id="JAWJZY010000002">
    <property type="protein sequence ID" value="MEE8658488.1"/>
    <property type="molecule type" value="Genomic_DNA"/>
</dbReference>
<dbReference type="Gene3D" id="3.40.30.10">
    <property type="entry name" value="Glutaredoxin"/>
    <property type="match status" value="1"/>
</dbReference>
<organism evidence="2 3">
    <name type="scientific">Sorlinia euscelidii</name>
    <dbReference type="NCBI Taxonomy" id="3081148"/>
    <lineage>
        <taxon>Bacteria</taxon>
        <taxon>Pseudomonadati</taxon>
        <taxon>Pseudomonadota</taxon>
        <taxon>Alphaproteobacteria</taxon>
        <taxon>Acetobacterales</taxon>
        <taxon>Acetobacteraceae</taxon>
        <taxon>Sorlinia</taxon>
    </lineage>
</organism>
<evidence type="ECO:0000259" key="1">
    <source>
        <dbReference type="Pfam" id="PF13409"/>
    </source>
</evidence>
<sequence length="235" mass="26259">MTDASDLLLMGTRRYSSWSLRAWLAVNLAGLEVREEVIPLRGGGQTEEIHQRSPNRCVPYLRYHGAEIWESLAICQFCAGFNAQLWPQSPEAYGRALSLAAQMHAGFGPLRRAWPMNCGRVFPRADVVDPDVARDLADIETLLTATRARFGKGGAYLFGAAFGIADAMFAPVMSRFATYQVPVSTVLADYRDAVLAHPLMREWYSRVMEEPSSWQLDRFEFPNGSDPAHENFNPG</sequence>
<dbReference type="Pfam" id="PF13409">
    <property type="entry name" value="GST_N_2"/>
    <property type="match status" value="1"/>
</dbReference>
<evidence type="ECO:0000313" key="2">
    <source>
        <dbReference type="EMBL" id="MEE8658488.1"/>
    </source>
</evidence>
<dbReference type="InterPro" id="IPR036249">
    <property type="entry name" value="Thioredoxin-like_sf"/>
</dbReference>
<comment type="caution">
    <text evidence="2">The sequence shown here is derived from an EMBL/GenBank/DDBJ whole genome shotgun (WGS) entry which is preliminary data.</text>
</comment>
<proteinExistence type="predicted"/>
<dbReference type="Gene3D" id="1.20.1050.10">
    <property type="match status" value="1"/>
</dbReference>
<reference evidence="2 3" key="1">
    <citation type="submission" date="2023-10" db="EMBL/GenBank/DDBJ databases">
        <title>Sorlinia euscelidii gen. nov., sp. nov., an acetic acid bacteria isolated from the gut of Euscelidius variegatus emitter.</title>
        <authorList>
            <person name="Michoud G."/>
            <person name="Marasco R."/>
            <person name="Seferji K."/>
            <person name="Gonella E."/>
            <person name="Garuglieri E."/>
            <person name="Alma A."/>
            <person name="Mapelli F."/>
            <person name="Borin S."/>
            <person name="Daffonchio D."/>
            <person name="Crotti E."/>
        </authorList>
    </citation>
    <scope>NUCLEOTIDE SEQUENCE [LARGE SCALE GENOMIC DNA]</scope>
    <source>
        <strain evidence="2 3">EV16P</strain>
    </source>
</reference>
<dbReference type="Pfam" id="PF13410">
    <property type="entry name" value="GST_C_2"/>
    <property type="match status" value="1"/>
</dbReference>
<gene>
    <name evidence="2" type="ORF">DOFOFD_05635</name>
</gene>
<dbReference type="Proteomes" id="UP001312908">
    <property type="component" value="Unassembled WGS sequence"/>
</dbReference>
<name>A0ABU7U194_9PROT</name>
<dbReference type="SUPFAM" id="SSF47616">
    <property type="entry name" value="GST C-terminal domain-like"/>
    <property type="match status" value="1"/>
</dbReference>
<dbReference type="InterPro" id="IPR004045">
    <property type="entry name" value="Glutathione_S-Trfase_N"/>
</dbReference>
<dbReference type="SFLD" id="SFLDS00019">
    <property type="entry name" value="Glutathione_Transferase_(cytos"/>
    <property type="match status" value="1"/>
</dbReference>
<dbReference type="SUPFAM" id="SSF52833">
    <property type="entry name" value="Thioredoxin-like"/>
    <property type="match status" value="1"/>
</dbReference>
<dbReference type="InterPro" id="IPR040079">
    <property type="entry name" value="Glutathione_S-Trfase"/>
</dbReference>
<feature type="domain" description="GST N-terminal" evidence="1">
    <location>
        <begin position="15"/>
        <end position="78"/>
    </location>
</feature>
<accession>A0ABU7U194</accession>
<evidence type="ECO:0000313" key="3">
    <source>
        <dbReference type="Proteomes" id="UP001312908"/>
    </source>
</evidence>
<dbReference type="PANTHER" id="PTHR42673:SF4">
    <property type="entry name" value="MALEYLACETOACETATE ISOMERASE"/>
    <property type="match status" value="1"/>
</dbReference>
<dbReference type="RefSeq" id="WP_394819410.1">
    <property type="nucleotide sequence ID" value="NZ_JAWJZY010000002.1"/>
</dbReference>
<protein>
    <submittedName>
        <fullName evidence="2">Glutathione S-transferase</fullName>
    </submittedName>
</protein>